<dbReference type="Proteomes" id="UP000800036">
    <property type="component" value="Unassembled WGS sequence"/>
</dbReference>
<dbReference type="GO" id="GO:0032977">
    <property type="term" value="F:membrane insertase activity"/>
    <property type="evidence" value="ECO:0007669"/>
    <property type="project" value="InterPro"/>
</dbReference>
<dbReference type="PANTHER" id="PTHR12428:SF66">
    <property type="entry name" value="MITOCHONDRIAL INNER MEMBRANE PROTEIN OXA1L"/>
    <property type="match status" value="1"/>
</dbReference>
<protein>
    <recommendedName>
        <fullName evidence="11">Membrane insertase YidC/Oxa/ALB C-terminal domain-containing protein</fullName>
    </recommendedName>
</protein>
<proteinExistence type="inferred from homology"/>
<comment type="subcellular location">
    <subcellularLocation>
        <location evidence="9">Membrane</location>
        <topology evidence="9">Multi-pass membrane protein</topology>
    </subcellularLocation>
    <subcellularLocation>
        <location evidence="1">Mitochondrion inner membrane</location>
        <topology evidence="1">Multi-pass membrane protein</topology>
    </subcellularLocation>
</comment>
<feature type="region of interest" description="Disordered" evidence="10">
    <location>
        <begin position="88"/>
        <end position="110"/>
    </location>
</feature>
<comment type="similarity">
    <text evidence="2 9">Belongs to the OXA1/ALB3/YidC family.</text>
</comment>
<evidence type="ECO:0000256" key="7">
    <source>
        <dbReference type="ARBA" id="ARBA00023128"/>
    </source>
</evidence>
<evidence type="ECO:0000256" key="1">
    <source>
        <dbReference type="ARBA" id="ARBA00004448"/>
    </source>
</evidence>
<name>A0A6A5UQW2_9PLEO</name>
<evidence type="ECO:0000256" key="3">
    <source>
        <dbReference type="ARBA" id="ARBA00022692"/>
    </source>
</evidence>
<accession>A0A6A5UQW2</accession>
<evidence type="ECO:0000256" key="10">
    <source>
        <dbReference type="SAM" id="MobiDB-lite"/>
    </source>
</evidence>
<sequence length="542" mass="59324">MIPSRGLPPRQLSSLAARQTSALRSATSRKFSSVPRTSTFSAPSCRTNSLRATNWRAGANSTTKAALSSSAVRHGSWYVPWSWGKSNTPANTTSPEPTPELVPEPTAEPVVTTATPELQPAGIEQPAGATANSSHSLNDGTSIEDLLEKVADAPPADPSFIDPSVPISYWGNLKDLGMDYGWGPSAFFESILELVYVNGELGWAASIVASGIILRVGLFFTFQRMGSDANAKMVAMKPLLQPLQDQMEDAKRQGDDDRVQMLKMKQQGIMKDVGADLFKTFGTGVAQAVFGYGAWRTLRGISSLPAPGLSTDGWAWFTDLTVADPYYILPLATGGILYMTLKKGGETGLQDQTAQTSMQKNVIMIFPAMMTMMTSWQPAAVQLYFLTTGMTGYVTARLLKMESVRRFLRIRLLPSPESNKLYSKILAGDVELSQVKDTHGKMRYQKPNAPAPKTRTFASSVNLKSGARLPAHLKVPEPEVKAEAPKSAWERLKAAPKDLGKKIEKWQDPRDPGVKRRQDARLKQKQALAKYEKERNRSLKGQ</sequence>
<evidence type="ECO:0000313" key="13">
    <source>
        <dbReference type="Proteomes" id="UP000800036"/>
    </source>
</evidence>
<keyword evidence="5" id="KW-0809">Transit peptide</keyword>
<dbReference type="InterPro" id="IPR001708">
    <property type="entry name" value="YidC/ALB3/OXA1/COX18"/>
</dbReference>
<keyword evidence="4" id="KW-0999">Mitochondrion inner membrane</keyword>
<dbReference type="CDD" id="cd20069">
    <property type="entry name" value="5TM_Oxa1-like"/>
    <property type="match status" value="1"/>
</dbReference>
<dbReference type="GO" id="GO:0005743">
    <property type="term" value="C:mitochondrial inner membrane"/>
    <property type="evidence" value="ECO:0007669"/>
    <property type="project" value="UniProtKB-SubCell"/>
</dbReference>
<feature type="compositionally biased region" description="Basic and acidic residues" evidence="10">
    <location>
        <begin position="494"/>
        <end position="522"/>
    </location>
</feature>
<evidence type="ECO:0000256" key="2">
    <source>
        <dbReference type="ARBA" id="ARBA00009877"/>
    </source>
</evidence>
<keyword evidence="3 9" id="KW-0812">Transmembrane</keyword>
<evidence type="ECO:0000256" key="9">
    <source>
        <dbReference type="RuleBase" id="RU003945"/>
    </source>
</evidence>
<evidence type="ECO:0000259" key="11">
    <source>
        <dbReference type="Pfam" id="PF02096"/>
    </source>
</evidence>
<dbReference type="PANTHER" id="PTHR12428">
    <property type="entry name" value="OXA1"/>
    <property type="match status" value="1"/>
</dbReference>
<evidence type="ECO:0000256" key="8">
    <source>
        <dbReference type="ARBA" id="ARBA00023136"/>
    </source>
</evidence>
<dbReference type="OrthoDB" id="2148490at2759"/>
<dbReference type="AlphaFoldDB" id="A0A6A5UQW2"/>
<organism evidence="12 13">
    <name type="scientific">Bimuria novae-zelandiae CBS 107.79</name>
    <dbReference type="NCBI Taxonomy" id="1447943"/>
    <lineage>
        <taxon>Eukaryota</taxon>
        <taxon>Fungi</taxon>
        <taxon>Dikarya</taxon>
        <taxon>Ascomycota</taxon>
        <taxon>Pezizomycotina</taxon>
        <taxon>Dothideomycetes</taxon>
        <taxon>Pleosporomycetidae</taxon>
        <taxon>Pleosporales</taxon>
        <taxon>Massarineae</taxon>
        <taxon>Didymosphaeriaceae</taxon>
        <taxon>Bimuria</taxon>
    </lineage>
</organism>
<feature type="domain" description="Membrane insertase YidC/Oxa/ALB C-terminal" evidence="11">
    <location>
        <begin position="203"/>
        <end position="393"/>
    </location>
</feature>
<dbReference type="InterPro" id="IPR028055">
    <property type="entry name" value="YidC/Oxa/ALB_C"/>
</dbReference>
<keyword evidence="7" id="KW-0496">Mitochondrion</keyword>
<keyword evidence="6" id="KW-1133">Transmembrane helix</keyword>
<feature type="region of interest" description="Disordered" evidence="10">
    <location>
        <begin position="23"/>
        <end position="45"/>
    </location>
</feature>
<dbReference type="EMBL" id="ML976734">
    <property type="protein sequence ID" value="KAF1967265.1"/>
    <property type="molecule type" value="Genomic_DNA"/>
</dbReference>
<reference evidence="12" key="1">
    <citation type="journal article" date="2020" name="Stud. Mycol.">
        <title>101 Dothideomycetes genomes: a test case for predicting lifestyles and emergence of pathogens.</title>
        <authorList>
            <person name="Haridas S."/>
            <person name="Albert R."/>
            <person name="Binder M."/>
            <person name="Bloem J."/>
            <person name="Labutti K."/>
            <person name="Salamov A."/>
            <person name="Andreopoulos B."/>
            <person name="Baker S."/>
            <person name="Barry K."/>
            <person name="Bills G."/>
            <person name="Bluhm B."/>
            <person name="Cannon C."/>
            <person name="Castanera R."/>
            <person name="Culley D."/>
            <person name="Daum C."/>
            <person name="Ezra D."/>
            <person name="Gonzalez J."/>
            <person name="Henrissat B."/>
            <person name="Kuo A."/>
            <person name="Liang C."/>
            <person name="Lipzen A."/>
            <person name="Lutzoni F."/>
            <person name="Magnuson J."/>
            <person name="Mondo S."/>
            <person name="Nolan M."/>
            <person name="Ohm R."/>
            <person name="Pangilinan J."/>
            <person name="Park H.-J."/>
            <person name="Ramirez L."/>
            <person name="Alfaro M."/>
            <person name="Sun H."/>
            <person name="Tritt A."/>
            <person name="Yoshinaga Y."/>
            <person name="Zwiers L.-H."/>
            <person name="Turgeon B."/>
            <person name="Goodwin S."/>
            <person name="Spatafora J."/>
            <person name="Crous P."/>
            <person name="Grigoriev I."/>
        </authorList>
    </citation>
    <scope>NUCLEOTIDE SEQUENCE</scope>
    <source>
        <strain evidence="12">CBS 107.79</strain>
    </source>
</reference>
<evidence type="ECO:0000256" key="6">
    <source>
        <dbReference type="ARBA" id="ARBA00022989"/>
    </source>
</evidence>
<evidence type="ECO:0000313" key="12">
    <source>
        <dbReference type="EMBL" id="KAF1967265.1"/>
    </source>
</evidence>
<dbReference type="GO" id="GO:0032979">
    <property type="term" value="P:protein insertion into mitochondrial inner membrane from matrix"/>
    <property type="evidence" value="ECO:0007669"/>
    <property type="project" value="TreeGrafter"/>
</dbReference>
<evidence type="ECO:0000256" key="4">
    <source>
        <dbReference type="ARBA" id="ARBA00022792"/>
    </source>
</evidence>
<feature type="compositionally biased region" description="Basic and acidic residues" evidence="10">
    <location>
        <begin position="530"/>
        <end position="542"/>
    </location>
</feature>
<keyword evidence="8" id="KW-0472">Membrane</keyword>
<dbReference type="Pfam" id="PF02096">
    <property type="entry name" value="60KD_IMP"/>
    <property type="match status" value="1"/>
</dbReference>
<keyword evidence="13" id="KW-1185">Reference proteome</keyword>
<feature type="region of interest" description="Disordered" evidence="10">
    <location>
        <begin position="494"/>
        <end position="542"/>
    </location>
</feature>
<gene>
    <name evidence="12" type="ORF">BU23DRAFT_516560</name>
</gene>
<evidence type="ECO:0000256" key="5">
    <source>
        <dbReference type="ARBA" id="ARBA00022946"/>
    </source>
</evidence>